<dbReference type="InterPro" id="IPR004845">
    <property type="entry name" value="T2SS_GspD_CS"/>
</dbReference>
<keyword evidence="5" id="KW-0178">Competence</keyword>
<evidence type="ECO:0000256" key="3">
    <source>
        <dbReference type="ARBA" id="ARBA00023136"/>
    </source>
</evidence>
<evidence type="ECO:0000256" key="6">
    <source>
        <dbReference type="ARBA" id="ARBA00024678"/>
    </source>
</evidence>
<proteinExistence type="inferred from homology"/>
<evidence type="ECO:0000256" key="5">
    <source>
        <dbReference type="ARBA" id="ARBA00023287"/>
    </source>
</evidence>
<dbReference type="PROSITE" id="PS00875">
    <property type="entry name" value="T2SP_D"/>
    <property type="match status" value="1"/>
</dbReference>
<keyword evidence="3" id="KW-0472">Membrane</keyword>
<name>A0AAU8A3M2_9BURK</name>
<dbReference type="InterPro" id="IPR051808">
    <property type="entry name" value="Type_IV_pilus_biogenesis"/>
</dbReference>
<evidence type="ECO:0000256" key="2">
    <source>
        <dbReference type="ARBA" id="ARBA00022448"/>
    </source>
</evidence>
<evidence type="ECO:0000256" key="4">
    <source>
        <dbReference type="ARBA" id="ARBA00023237"/>
    </source>
</evidence>
<evidence type="ECO:0000256" key="1">
    <source>
        <dbReference type="ARBA" id="ARBA00014124"/>
    </source>
</evidence>
<accession>A0AAU8A3M2</accession>
<dbReference type="RefSeq" id="WP_353438893.1">
    <property type="nucleotide sequence ID" value="NZ_CP099959.1"/>
</dbReference>
<dbReference type="PANTHER" id="PTHR30604">
    <property type="entry name" value="PROTEIN TRANSPORT PROTEIN HOFQ"/>
    <property type="match status" value="1"/>
</dbReference>
<organism evidence="10">
    <name type="scientific">Polynucleobacter sp. UK-FUSCHL-C3</name>
    <dbReference type="NCBI Taxonomy" id="2955208"/>
    <lineage>
        <taxon>Bacteria</taxon>
        <taxon>Pseudomonadati</taxon>
        <taxon>Pseudomonadota</taxon>
        <taxon>Betaproteobacteria</taxon>
        <taxon>Burkholderiales</taxon>
        <taxon>Burkholderiaceae</taxon>
        <taxon>Polynucleobacter</taxon>
    </lineage>
</organism>
<dbReference type="InterPro" id="IPR001775">
    <property type="entry name" value="GspD/PilQ"/>
</dbReference>
<reference evidence="10" key="1">
    <citation type="submission" date="2022-06" db="EMBL/GenBank/DDBJ databases">
        <title>New Polynucleobacter species.</title>
        <authorList>
            <person name="Hahn M.W."/>
        </authorList>
    </citation>
    <scope>NUCLEOTIDE SEQUENCE</scope>
    <source>
        <strain evidence="10">UK-FUSCHL-C3</strain>
    </source>
</reference>
<keyword evidence="4" id="KW-0998">Cell outer membrane</keyword>
<evidence type="ECO:0000256" key="8">
    <source>
        <dbReference type="RuleBase" id="RU004003"/>
    </source>
</evidence>
<comment type="subunit">
    <text evidence="7">Homododecamer. Tetramer of trimer.</text>
</comment>
<evidence type="ECO:0000256" key="7">
    <source>
        <dbReference type="ARBA" id="ARBA00025897"/>
    </source>
</evidence>
<dbReference type="GO" id="GO:0030420">
    <property type="term" value="P:establishment of competence for transformation"/>
    <property type="evidence" value="ECO:0007669"/>
    <property type="project" value="UniProtKB-KW"/>
</dbReference>
<dbReference type="Pfam" id="PF00263">
    <property type="entry name" value="Secretin"/>
    <property type="match status" value="1"/>
</dbReference>
<gene>
    <name evidence="10" type="ORF">NKE59_00445</name>
</gene>
<evidence type="ECO:0000259" key="9">
    <source>
        <dbReference type="SMART" id="SM00965"/>
    </source>
</evidence>
<dbReference type="GO" id="GO:0009306">
    <property type="term" value="P:protein secretion"/>
    <property type="evidence" value="ECO:0007669"/>
    <property type="project" value="InterPro"/>
</dbReference>
<dbReference type="GO" id="GO:0019867">
    <property type="term" value="C:outer membrane"/>
    <property type="evidence" value="ECO:0007669"/>
    <property type="project" value="InterPro"/>
</dbReference>
<dbReference type="SMART" id="SM00965">
    <property type="entry name" value="STN"/>
    <property type="match status" value="1"/>
</dbReference>
<dbReference type="PANTHER" id="PTHR30604:SF1">
    <property type="entry name" value="DNA UTILIZATION PROTEIN HOFQ"/>
    <property type="match status" value="1"/>
</dbReference>
<evidence type="ECO:0000313" key="10">
    <source>
        <dbReference type="EMBL" id="XCC57797.1"/>
    </source>
</evidence>
<comment type="function">
    <text evidence="6">Required for type IV pilus biogenesis and competence. Could function as a pore for exit of the pilus but also as a channel for entry of heme and antimicrobial agents and uptake of transforming DNA.</text>
</comment>
<feature type="domain" description="Secretin/TonB short N-terminal" evidence="9">
    <location>
        <begin position="42"/>
        <end position="90"/>
    </location>
</feature>
<keyword evidence="2" id="KW-0813">Transport</keyword>
<sequence length="350" mass="38366">MANNTHRQTAEIKELLPTPISITVNEMLLVDLLHILARLGHTHFVLSPSIQGNISLQLEAVPWQTALSTVLASRGLRFVRNDGLYWIGSHSEISSFQKQRRDESALPFGGEHHSTPRQVLIEARIVEADHRFARNLGIKLGMRPRSSSLEQAPFQMSVPLSAGGLGGYEPASAAATLLSKNASRLLDIELTALESDGQGKILSNPRIMTADMVKATIEQGTELPYQTSSSSGGNKIQFRKANLRLEVIPKIHHDGKVSLLVAINKDSVGMKTEQGYAIDTKNLSSEVTVENGGTVILGGIYQTTEREDLVKVPLLGDIPLIGHLFKHQSKLRDKTELLVFLTPTILEKPE</sequence>
<dbReference type="AlphaFoldDB" id="A0AAU8A3M2"/>
<protein>
    <recommendedName>
        <fullName evidence="1">Type IV pilus biogenesis and competence protein PilQ</fullName>
    </recommendedName>
</protein>
<dbReference type="InterPro" id="IPR004846">
    <property type="entry name" value="T2SS/T3SS_dom"/>
</dbReference>
<dbReference type="InterPro" id="IPR011662">
    <property type="entry name" value="Secretin/TonB_short_N"/>
</dbReference>
<dbReference type="Gene3D" id="3.30.1370.130">
    <property type="match status" value="1"/>
</dbReference>
<comment type="similarity">
    <text evidence="8">Belongs to the bacterial secretin family.</text>
</comment>
<dbReference type="PRINTS" id="PR00811">
    <property type="entry name" value="BCTERIALGSPD"/>
</dbReference>
<dbReference type="EMBL" id="CP099959">
    <property type="protein sequence ID" value="XCC57797.1"/>
    <property type="molecule type" value="Genomic_DNA"/>
</dbReference>